<feature type="compositionally biased region" description="Low complexity" evidence="5">
    <location>
        <begin position="239"/>
        <end position="253"/>
    </location>
</feature>
<dbReference type="Pfam" id="PF06726">
    <property type="entry name" value="BC10"/>
    <property type="match status" value="1"/>
</dbReference>
<feature type="transmembrane region" description="Helical" evidence="6">
    <location>
        <begin position="6"/>
        <end position="30"/>
    </location>
</feature>
<keyword evidence="3 6" id="KW-1133">Transmembrane helix</keyword>
<feature type="region of interest" description="Disordered" evidence="5">
    <location>
        <begin position="155"/>
        <end position="258"/>
    </location>
</feature>
<evidence type="ECO:0000256" key="5">
    <source>
        <dbReference type="SAM" id="MobiDB-lite"/>
    </source>
</evidence>
<gene>
    <name evidence="7" type="ORF">RDB_LOCUS102963</name>
</gene>
<feature type="compositionally biased region" description="Low complexity" evidence="5">
    <location>
        <begin position="158"/>
        <end position="169"/>
    </location>
</feature>
<dbReference type="PANTHER" id="PTHR13259">
    <property type="entry name" value="BLADDER CANCER 10 KD PROTEIN HOMOLOG"/>
    <property type="match status" value="1"/>
</dbReference>
<dbReference type="PANTHER" id="PTHR13259:SF1">
    <property type="entry name" value="BLADDER CANCER-ASSOCIATED PROTEIN"/>
    <property type="match status" value="1"/>
</dbReference>
<evidence type="ECO:0000256" key="3">
    <source>
        <dbReference type="ARBA" id="ARBA00022989"/>
    </source>
</evidence>
<dbReference type="EMBL" id="CAJMWT010003272">
    <property type="protein sequence ID" value="CAE6467868.1"/>
    <property type="molecule type" value="Genomic_DNA"/>
</dbReference>
<keyword evidence="4 6" id="KW-0472">Membrane</keyword>
<comment type="caution">
    <text evidence="7">The sequence shown here is derived from an EMBL/GenBank/DDBJ whole genome shotgun (WGS) entry which is preliminary data.</text>
</comment>
<proteinExistence type="predicted"/>
<feature type="compositionally biased region" description="Polar residues" evidence="5">
    <location>
        <begin position="170"/>
        <end position="202"/>
    </location>
</feature>
<feature type="transmembrane region" description="Helical" evidence="6">
    <location>
        <begin position="37"/>
        <end position="56"/>
    </location>
</feature>
<dbReference type="AlphaFoldDB" id="A0A8H3GTR8"/>
<evidence type="ECO:0000313" key="8">
    <source>
        <dbReference type="Proteomes" id="UP000663843"/>
    </source>
</evidence>
<comment type="subcellular location">
    <subcellularLocation>
        <location evidence="1">Membrane</location>
    </subcellularLocation>
</comment>
<evidence type="ECO:0000256" key="6">
    <source>
        <dbReference type="SAM" id="Phobius"/>
    </source>
</evidence>
<evidence type="ECO:0000256" key="4">
    <source>
        <dbReference type="ARBA" id="ARBA00023136"/>
    </source>
</evidence>
<dbReference type="InterPro" id="IPR009598">
    <property type="entry name" value="BCALP"/>
</dbReference>
<dbReference type="Proteomes" id="UP000663843">
    <property type="component" value="Unassembled WGS sequence"/>
</dbReference>
<dbReference type="SMART" id="SM01396">
    <property type="entry name" value="BC10"/>
    <property type="match status" value="1"/>
</dbReference>
<sequence>MWCTRWYLPLLLLPFPSAPPFFLLVLIFSLTLHARPCLYCIVLLVALFTSSCYWAPTPLDIPSHALEAIYPSLATSRPTIDLQALLNASEPIPTPTGATPTPRVTYSARLERPKRCWCTPYNIFEPFNTTQWDQRASVLVFVKQGFWDWLVEQDTESDQTTTEPTDQTDGSSVTALPTVTSPTPTSWRTKWNALSSYFSSRPTEPKEGSTLKTRPNPKAKPPVRAPLDSVSKPTPTPTPTATATSTEAAPTRTQPVPVENQEHLPWWQKQYDLRPHGGGVVVDFRWGRG</sequence>
<evidence type="ECO:0000256" key="1">
    <source>
        <dbReference type="ARBA" id="ARBA00004370"/>
    </source>
</evidence>
<protein>
    <submittedName>
        <fullName evidence="7">Uncharacterized protein</fullName>
    </submittedName>
</protein>
<name>A0A8H3GTR8_9AGAM</name>
<accession>A0A8H3GTR8</accession>
<dbReference type="GO" id="GO:0016020">
    <property type="term" value="C:membrane"/>
    <property type="evidence" value="ECO:0007669"/>
    <property type="project" value="UniProtKB-SubCell"/>
</dbReference>
<keyword evidence="2 6" id="KW-0812">Transmembrane</keyword>
<evidence type="ECO:0000256" key="2">
    <source>
        <dbReference type="ARBA" id="ARBA00022692"/>
    </source>
</evidence>
<evidence type="ECO:0000313" key="7">
    <source>
        <dbReference type="EMBL" id="CAE6467868.1"/>
    </source>
</evidence>
<reference evidence="7" key="1">
    <citation type="submission" date="2021-01" db="EMBL/GenBank/DDBJ databases">
        <authorList>
            <person name="Kaushik A."/>
        </authorList>
    </citation>
    <scope>NUCLEOTIDE SEQUENCE</scope>
    <source>
        <strain evidence="7">AG2-2IIIB</strain>
    </source>
</reference>
<organism evidence="7 8">
    <name type="scientific">Rhizoctonia solani</name>
    <dbReference type="NCBI Taxonomy" id="456999"/>
    <lineage>
        <taxon>Eukaryota</taxon>
        <taxon>Fungi</taxon>
        <taxon>Dikarya</taxon>
        <taxon>Basidiomycota</taxon>
        <taxon>Agaricomycotina</taxon>
        <taxon>Agaricomycetes</taxon>
        <taxon>Cantharellales</taxon>
        <taxon>Ceratobasidiaceae</taxon>
        <taxon>Rhizoctonia</taxon>
    </lineage>
</organism>